<organism evidence="2 3">
    <name type="scientific">Halobacillus mangrovi</name>
    <dbReference type="NCBI Taxonomy" id="402384"/>
    <lineage>
        <taxon>Bacteria</taxon>
        <taxon>Bacillati</taxon>
        <taxon>Bacillota</taxon>
        <taxon>Bacilli</taxon>
        <taxon>Bacillales</taxon>
        <taxon>Bacillaceae</taxon>
        <taxon>Halobacillus</taxon>
    </lineage>
</organism>
<dbReference type="InterPro" id="IPR015797">
    <property type="entry name" value="NUDIX_hydrolase-like_dom_sf"/>
</dbReference>
<dbReference type="Pfam" id="PF00293">
    <property type="entry name" value="NUDIX"/>
    <property type="match status" value="1"/>
</dbReference>
<dbReference type="Gene3D" id="3.90.79.10">
    <property type="entry name" value="Nucleoside Triphosphate Pyrophosphohydrolase"/>
    <property type="match status" value="1"/>
</dbReference>
<evidence type="ECO:0000313" key="3">
    <source>
        <dbReference type="Proteomes" id="UP000192527"/>
    </source>
</evidence>
<dbReference type="InterPro" id="IPR000086">
    <property type="entry name" value="NUDIX_hydrolase_dom"/>
</dbReference>
<dbReference type="EMBL" id="CP020772">
    <property type="protein sequence ID" value="ARI78926.1"/>
    <property type="molecule type" value="Genomic_DNA"/>
</dbReference>
<name>A0A1W5ZZZ0_9BACI</name>
<dbReference type="PANTHER" id="PTHR10885:SF0">
    <property type="entry name" value="ISOPENTENYL-DIPHOSPHATE DELTA-ISOMERASE"/>
    <property type="match status" value="1"/>
</dbReference>
<dbReference type="AlphaFoldDB" id="A0A1W5ZZZ0"/>
<dbReference type="PANTHER" id="PTHR10885">
    <property type="entry name" value="ISOPENTENYL-DIPHOSPHATE DELTA-ISOMERASE"/>
    <property type="match status" value="1"/>
</dbReference>
<sequence length="200" mass="23025">MNEKLTVFNEEEQPMGVKSREDIHRDGDWHETFQCWFYELNKEGIFVYFQKRAEDKKEFPGLYDITAAGHIEAGEGVVMAGLREIEEEIGINVSSSELIAAGTFKQDLSDGNLKDREICRVFLYAWDGRRGFYIGEEVADVIKVELYSFKDLVNGEVRSVPFKSVLTENSSILSIDHLVPHERAYYQFIIKAITENVEKL</sequence>
<protein>
    <recommendedName>
        <fullName evidence="1">Nudix hydrolase domain-containing protein</fullName>
    </recommendedName>
</protein>
<proteinExistence type="predicted"/>
<dbReference type="STRING" id="402384.HM131_19765"/>
<keyword evidence="3" id="KW-1185">Reference proteome</keyword>
<dbReference type="GO" id="GO:0003824">
    <property type="term" value="F:catalytic activity"/>
    <property type="evidence" value="ECO:0007669"/>
    <property type="project" value="UniProtKB-ARBA"/>
</dbReference>
<evidence type="ECO:0000313" key="2">
    <source>
        <dbReference type="EMBL" id="ARI78926.1"/>
    </source>
</evidence>
<reference evidence="2 3" key="1">
    <citation type="submission" date="2017-04" db="EMBL/GenBank/DDBJ databases">
        <title>The whole genome sequencing and assembly of Halobacillus mangrovi strain.</title>
        <authorList>
            <person name="Lee S.-J."/>
            <person name="Park M.-K."/>
            <person name="Kim J.-Y."/>
            <person name="Lee Y.-J."/>
            <person name="Yi H."/>
            <person name="Bahn Y.-S."/>
            <person name="Kim J.F."/>
            <person name="Lee D.-W."/>
        </authorList>
    </citation>
    <scope>NUCLEOTIDE SEQUENCE [LARGE SCALE GENOMIC DNA]</scope>
    <source>
        <strain evidence="2 3">KTB 131</strain>
    </source>
</reference>
<dbReference type="PROSITE" id="PS51462">
    <property type="entry name" value="NUDIX"/>
    <property type="match status" value="1"/>
</dbReference>
<dbReference type="CDD" id="cd04692">
    <property type="entry name" value="NUDIX_Hydrolase"/>
    <property type="match status" value="1"/>
</dbReference>
<evidence type="ECO:0000259" key="1">
    <source>
        <dbReference type="PROSITE" id="PS51462"/>
    </source>
</evidence>
<feature type="domain" description="Nudix hydrolase" evidence="1">
    <location>
        <begin position="28"/>
        <end position="170"/>
    </location>
</feature>
<accession>A0A1W5ZZZ0</accession>
<dbReference type="Proteomes" id="UP000192527">
    <property type="component" value="Chromosome"/>
</dbReference>
<gene>
    <name evidence="2" type="ORF">HM131_19765</name>
</gene>
<dbReference type="KEGG" id="hmn:HM131_19765"/>
<dbReference type="SUPFAM" id="SSF55811">
    <property type="entry name" value="Nudix"/>
    <property type="match status" value="1"/>
</dbReference>
<dbReference type="OrthoDB" id="9780586at2"/>
<dbReference type="RefSeq" id="WP_085031455.1">
    <property type="nucleotide sequence ID" value="NZ_CP020772.1"/>
</dbReference>